<feature type="signal peptide" evidence="2">
    <location>
        <begin position="1"/>
        <end position="22"/>
    </location>
</feature>
<reference evidence="3 4" key="1">
    <citation type="journal article" date="2014" name="Nature">
        <title>Sequential evolution of bacterial morphology by co-option of a developmental regulator.</title>
        <authorList>
            <person name="Jiang C."/>
            <person name="Brown P.J."/>
            <person name="Ducret A."/>
            <person name="Brun Y.V."/>
        </authorList>
    </citation>
    <scope>NUCLEOTIDE SEQUENCE [LARGE SCALE GENOMIC DNA]</scope>
    <source>
        <strain evidence="3 4">DSM 16100</strain>
    </source>
</reference>
<evidence type="ECO:0000256" key="1">
    <source>
        <dbReference type="SAM" id="MobiDB-lite"/>
    </source>
</evidence>
<organism evidence="3 4">
    <name type="scientific">Asticcacaulis benevestitus DSM 16100 = ATCC BAA-896</name>
    <dbReference type="NCBI Taxonomy" id="1121022"/>
    <lineage>
        <taxon>Bacteria</taxon>
        <taxon>Pseudomonadati</taxon>
        <taxon>Pseudomonadota</taxon>
        <taxon>Alphaproteobacteria</taxon>
        <taxon>Caulobacterales</taxon>
        <taxon>Caulobacteraceae</taxon>
        <taxon>Asticcacaulis</taxon>
    </lineage>
</organism>
<feature type="chain" id="PRO_5004726595" description="Lipoprotein" evidence="2">
    <location>
        <begin position="23"/>
        <end position="155"/>
    </location>
</feature>
<feature type="region of interest" description="Disordered" evidence="1">
    <location>
        <begin position="127"/>
        <end position="155"/>
    </location>
</feature>
<comment type="caution">
    <text evidence="3">The sequence shown here is derived from an EMBL/GenBank/DDBJ whole genome shotgun (WGS) entry which is preliminary data.</text>
</comment>
<keyword evidence="2" id="KW-0732">Signal</keyword>
<dbReference type="AlphaFoldDB" id="V4RH86"/>
<evidence type="ECO:0000256" key="2">
    <source>
        <dbReference type="SAM" id="SignalP"/>
    </source>
</evidence>
<dbReference type="PATRIC" id="fig|1121022.4.peg.2439"/>
<dbReference type="RefSeq" id="WP_018079980.1">
    <property type="nucleotide sequence ID" value="NZ_AQWM01000001.1"/>
</dbReference>
<dbReference type="eggNOG" id="ENOG5032UFH">
    <property type="taxonomic scope" value="Bacteria"/>
</dbReference>
<accession>V4RH86</accession>
<dbReference type="STRING" id="1121022.GCA_000376105_00302"/>
<protein>
    <recommendedName>
        <fullName evidence="5">Lipoprotein</fullName>
    </recommendedName>
</protein>
<gene>
    <name evidence="3" type="ORF">ABENE_12030</name>
</gene>
<proteinExistence type="predicted"/>
<dbReference type="EMBL" id="AWGB01000022">
    <property type="protein sequence ID" value="ESQ90693.1"/>
    <property type="molecule type" value="Genomic_DNA"/>
</dbReference>
<name>V4RH86_9CAUL</name>
<sequence length="155" mass="17150">MQTKAILVLGLTAALAATTLNGCTEKVKAPRDLGTCYFIGHTSKDEYKFNVVSKNEPDLEHCAARLYNVRMDLLRTGTAGTFTAGSYQGNFLFLDNHEIRYAQRYEGPAYPLLVKAPDGRLVAPGSVMREEDLPDKQVTVEVPKNLPKMPSDDKK</sequence>
<keyword evidence="4" id="KW-1185">Reference proteome</keyword>
<dbReference type="OrthoDB" id="7172955at2"/>
<evidence type="ECO:0008006" key="5">
    <source>
        <dbReference type="Google" id="ProtNLM"/>
    </source>
</evidence>
<evidence type="ECO:0000313" key="3">
    <source>
        <dbReference type="EMBL" id="ESQ90693.1"/>
    </source>
</evidence>
<dbReference type="Proteomes" id="UP000017837">
    <property type="component" value="Unassembled WGS sequence"/>
</dbReference>
<evidence type="ECO:0000313" key="4">
    <source>
        <dbReference type="Proteomes" id="UP000017837"/>
    </source>
</evidence>